<dbReference type="OrthoDB" id="8240669at2"/>
<keyword evidence="2" id="KW-1185">Reference proteome</keyword>
<protein>
    <submittedName>
        <fullName evidence="1">Uncharacterized protein</fullName>
    </submittedName>
</protein>
<dbReference type="Proteomes" id="UP000324758">
    <property type="component" value="Unassembled WGS sequence"/>
</dbReference>
<dbReference type="AlphaFoldDB" id="A0A5D3KWL8"/>
<sequence>MTMDEKLACLRAHRNNIHRYRRLLSTRLSDLEREFLIKRLSEEQSAIDALSATTFPFSINFGGPTPGAASRVA</sequence>
<gene>
    <name evidence="1" type="ORF">FXB40_07255</name>
</gene>
<dbReference type="RefSeq" id="WP_148771524.1">
    <property type="nucleotide sequence ID" value="NZ_VSSS01000014.1"/>
</dbReference>
<reference evidence="1 2" key="1">
    <citation type="submission" date="2019-08" db="EMBL/GenBank/DDBJ databases">
        <title>Bradyrhizobium hipponensis sp. nov., a rhizobium isolated from a Lupinus angustifolius root nodule in Tunisia.</title>
        <authorList>
            <person name="Off K."/>
            <person name="Rejili M."/>
            <person name="Mars M."/>
            <person name="Brachmann A."/>
            <person name="Marin M."/>
        </authorList>
    </citation>
    <scope>NUCLEOTIDE SEQUENCE [LARGE SCALE GENOMIC DNA]</scope>
    <source>
        <strain evidence="1 2">CTAW71</strain>
    </source>
</reference>
<proteinExistence type="predicted"/>
<evidence type="ECO:0000313" key="2">
    <source>
        <dbReference type="Proteomes" id="UP000324758"/>
    </source>
</evidence>
<name>A0A5D3KWL8_9BRAD</name>
<comment type="caution">
    <text evidence="1">The sequence shown here is derived from an EMBL/GenBank/DDBJ whole genome shotgun (WGS) entry which is preliminary data.</text>
</comment>
<evidence type="ECO:0000313" key="1">
    <source>
        <dbReference type="EMBL" id="TYL97702.1"/>
    </source>
</evidence>
<organism evidence="1 2">
    <name type="scientific">Bradyrhizobium rifense</name>
    <dbReference type="NCBI Taxonomy" id="515499"/>
    <lineage>
        <taxon>Bacteria</taxon>
        <taxon>Pseudomonadati</taxon>
        <taxon>Pseudomonadota</taxon>
        <taxon>Alphaproteobacteria</taxon>
        <taxon>Hyphomicrobiales</taxon>
        <taxon>Nitrobacteraceae</taxon>
        <taxon>Bradyrhizobium</taxon>
    </lineage>
</organism>
<accession>A0A5D3KWL8</accession>
<dbReference type="EMBL" id="VSSS01000014">
    <property type="protein sequence ID" value="TYL97702.1"/>
    <property type="molecule type" value="Genomic_DNA"/>
</dbReference>